<feature type="region of interest" description="Disordered" evidence="11">
    <location>
        <begin position="399"/>
        <end position="420"/>
    </location>
</feature>
<feature type="region of interest" description="Disordered" evidence="11">
    <location>
        <begin position="1265"/>
        <end position="1301"/>
    </location>
</feature>
<comment type="subcellular location">
    <subcellularLocation>
        <location evidence="2">Cytoplasm</location>
    </subcellularLocation>
    <subcellularLocation>
        <location evidence="3">Golgi apparatus</location>
    </subcellularLocation>
    <subcellularLocation>
        <location evidence="1">Membrane</location>
        <topology evidence="1">Peripheral membrane protein</topology>
        <orientation evidence="1">Cytoplasmic side</orientation>
    </subcellularLocation>
</comment>
<dbReference type="InterPro" id="IPR036871">
    <property type="entry name" value="PX_dom_sf"/>
</dbReference>
<dbReference type="GO" id="GO:0035091">
    <property type="term" value="F:phosphatidylinositol binding"/>
    <property type="evidence" value="ECO:0007669"/>
    <property type="project" value="InterPro"/>
</dbReference>
<feature type="domain" description="PX" evidence="12">
    <location>
        <begin position="73"/>
        <end position="213"/>
    </location>
</feature>
<evidence type="ECO:0000256" key="9">
    <source>
        <dbReference type="ARBA" id="ARBA00023034"/>
    </source>
</evidence>
<dbReference type="InterPro" id="IPR027267">
    <property type="entry name" value="AH/BAR_dom_sf"/>
</dbReference>
<dbReference type="PROSITE" id="PS50195">
    <property type="entry name" value="PX"/>
    <property type="match status" value="1"/>
</dbReference>
<evidence type="ECO:0000256" key="3">
    <source>
        <dbReference type="ARBA" id="ARBA00004555"/>
    </source>
</evidence>
<comment type="similarity">
    <text evidence="4">Belongs to the sorting nexin family.</text>
</comment>
<dbReference type="GO" id="GO:0015031">
    <property type="term" value="P:protein transport"/>
    <property type="evidence" value="ECO:0007669"/>
    <property type="project" value="UniProtKB-KW"/>
</dbReference>
<feature type="region of interest" description="Disordered" evidence="11">
    <location>
        <begin position="632"/>
        <end position="672"/>
    </location>
</feature>
<name>A0AAU9TW62_EUPED</name>
<comment type="caution">
    <text evidence="13">The sequence shown here is derived from an EMBL/GenBank/DDBJ whole genome shotgun (WGS) entry which is preliminary data.</text>
</comment>
<dbReference type="PANTHER" id="PTHR10555:SF170">
    <property type="entry name" value="FI18122P1"/>
    <property type="match status" value="1"/>
</dbReference>
<dbReference type="Pfam" id="PF09325">
    <property type="entry name" value="Vps5"/>
    <property type="match status" value="2"/>
</dbReference>
<feature type="region of interest" description="Disordered" evidence="11">
    <location>
        <begin position="1444"/>
        <end position="1480"/>
    </location>
</feature>
<keyword evidence="6" id="KW-0963">Cytoplasm</keyword>
<reference evidence="13" key="1">
    <citation type="submission" date="2022-03" db="EMBL/GenBank/DDBJ databases">
        <authorList>
            <person name="Tunstrom K."/>
        </authorList>
    </citation>
    <scope>NUCLEOTIDE SEQUENCE</scope>
</reference>
<keyword evidence="9" id="KW-0333">Golgi apparatus</keyword>
<evidence type="ECO:0000259" key="12">
    <source>
        <dbReference type="PROSITE" id="PS50195"/>
    </source>
</evidence>
<dbReference type="EMBL" id="CAKOGL010000008">
    <property type="protein sequence ID" value="CAH2089694.1"/>
    <property type="molecule type" value="Genomic_DNA"/>
</dbReference>
<keyword evidence="14" id="KW-1185">Reference proteome</keyword>
<dbReference type="InterPro" id="IPR015404">
    <property type="entry name" value="Vps5_C"/>
</dbReference>
<evidence type="ECO:0000256" key="6">
    <source>
        <dbReference type="ARBA" id="ARBA00022490"/>
    </source>
</evidence>
<keyword evidence="10" id="KW-0472">Membrane</keyword>
<accession>A0AAU9TW62</accession>
<dbReference type="PANTHER" id="PTHR10555">
    <property type="entry name" value="SORTING NEXIN"/>
    <property type="match status" value="1"/>
</dbReference>
<dbReference type="GO" id="GO:0005794">
    <property type="term" value="C:Golgi apparatus"/>
    <property type="evidence" value="ECO:0007669"/>
    <property type="project" value="UniProtKB-SubCell"/>
</dbReference>
<feature type="region of interest" description="Disordered" evidence="11">
    <location>
        <begin position="518"/>
        <end position="554"/>
    </location>
</feature>
<feature type="compositionally biased region" description="Basic residues" evidence="11">
    <location>
        <begin position="408"/>
        <end position="420"/>
    </location>
</feature>
<feature type="region of interest" description="Disordered" evidence="11">
    <location>
        <begin position="339"/>
        <end position="376"/>
    </location>
</feature>
<feature type="region of interest" description="Disordered" evidence="11">
    <location>
        <begin position="1325"/>
        <end position="1346"/>
    </location>
</feature>
<evidence type="ECO:0000256" key="10">
    <source>
        <dbReference type="ARBA" id="ARBA00023136"/>
    </source>
</evidence>
<keyword evidence="8" id="KW-0653">Protein transport</keyword>
<feature type="compositionally biased region" description="Basic residues" evidence="11">
    <location>
        <begin position="1334"/>
        <end position="1346"/>
    </location>
</feature>
<dbReference type="Gene3D" id="1.20.1270.60">
    <property type="entry name" value="Arfaptin homology (AH) domain/BAR domain"/>
    <property type="match status" value="2"/>
</dbReference>
<dbReference type="Proteomes" id="UP001153954">
    <property type="component" value="Unassembled WGS sequence"/>
</dbReference>
<protein>
    <recommendedName>
        <fullName evidence="12">PX domain-containing protein</fullName>
    </recommendedName>
</protein>
<dbReference type="SUPFAM" id="SSF64268">
    <property type="entry name" value="PX domain"/>
    <property type="match status" value="1"/>
</dbReference>
<feature type="compositionally biased region" description="Basic residues" evidence="11">
    <location>
        <begin position="702"/>
        <end position="715"/>
    </location>
</feature>
<sequence length="1799" mass="198563">MSEVSDAPFSTVEINNESRDEEDLFASAVQEVTLDSDVNGVQDSLEKASLADITSPAMINSPVMEEIATERANNIIITVTEPQKIGEGMSSYVAYRVLTKTNMPIFSRHEFAVLRRFSDFLGLHEKLTEKYLRSGRIIPPAPEKSIVGTTKLKMTSTPSTENPNGNTTAGMQSQFVERRRAALERFLNRVAQHPVLCIDPDFREFLESDTELPKATSTSALSGAGMLRLFNKVGETVNKITYRMDESDPWFEERCARIESLESGLRRLCGACEALAGERRELAARAHDAARAIAAAAAADPHAPLSRALSHLSDLHEKVRHVSCTVYCAARARRWRASGASWRRVRTTRRAPSPPPPPPTRTRRSRARSRTSPTCTRRYATSRVQCTVRRVRGAGGRAARAGGACARRGARHRRRRRRRPARAALARALAPLRPAREGTPRLVYSVLCGACEALAGERRELAARAHDAARAIAAAAAADPHAPLSRALSHLSDLHEKVRHVSCTVYCAARARRWRASGASWRRVRTTRRAPSPPPPPPTRTRRSRARSRTSPTCTRRYATSRVQCTVRRVRGAGGRAARAHDAARAIAAAAAADPHAPLSRALSHLSDLHEKVRHVSCAVYCAARARRWRASGASWRRVRTTRRAPSPPPPPPTRTRRSRARSRTSPTCTRRYATSRVQCTVRRVRGAGGRAARAGGACARRGARHRRRRRRRPARAALARALAPLRPAREGTPRLVYSVLCGACEALAGERRELAARAHDAARAIAAAAAADPHAPLSRALSHLSDLHEKVRHVSCTVYCAARARRWRASGACARRGARHRRRRRRRPARAALARALAPLRPAREGTPRLVYSVLCGACEALAGERRELAARAHDAARAIAAAAAADPHAPLSRALSHLSDLHEKVRHVSVLCGACEALAGERRVRTTRRAPSPPPPPPTRTRRSRARSRTSPTCTRRYATSRVQCTVRRVRGAGGRAARAHDAARAIAAAAAADPHAPLSRALSHLSDLHEKVRHVSCTVYCAARARRWRASGACARRGARHRRRRRRRPARAALARALAPLRPAREGTPRLVYSVLCGACEALAGERRELAARAHDAARAIAAAAAADPHAPLSRALSHLSDLHEKVRHVSCTVYCAARARRWRASGACARRGARHRRRRRRRPARAALARALAPLRPAREGTPRLVYSVLCGACEALAGERRELAARAHDAARAIAAAAAADPHAPLSRALSHLSDLHEKVRHVSCTVYCAARARRWRASGASWRRVRTTRRAPSPPPPPPTRTRRSRARSRTSPTCTRRYATSRVQCTVRRVRGAGGRAARAGGACARRGARHRRRRRRRPARAALARALAPLRPAREGTPRLVYSVLCGACEALAGERRELAARAHDAARAIAAAAAADPHAPLSRALSHLSDLHEKVRHVSCTVYCAARARRWRASGASWRRVRTTRRAPSPPPPPPTRTRRSRARSRTSPTCTRRYATSRVQCTVRRVRGAGGRAARAHDAARAIAAAAAADPHAPLSRALSHLSDLHEKVRHVSCTVYCAARARRWRASGACARRGARHRRRRRRRPARAALARALAPLRPAREGTPRLVYSVLCGACEALAGERRELAARAHDAARAIAAAAAADPHAPLSRALSHLSDLHEKIEHLRNEQANTDFYVLTEHIKDYLGLIGAIKDVFHERVKVFQNWQHAQMQLTKRRENKAKAELANRPEKMEQAANEIIEWEAKVERGQQEFDTISRVIKKELERWEELRLTELRATLLRYLHDHMQHEAQAIRYWDAFLPEARAIK</sequence>
<keyword evidence="7" id="KW-0597">Phosphoprotein</keyword>
<dbReference type="GO" id="GO:0005829">
    <property type="term" value="C:cytosol"/>
    <property type="evidence" value="ECO:0007669"/>
    <property type="project" value="GOC"/>
</dbReference>
<feature type="region of interest" description="Disordered" evidence="11">
    <location>
        <begin position="693"/>
        <end position="715"/>
    </location>
</feature>
<feature type="region of interest" description="Disordered" evidence="11">
    <location>
        <begin position="925"/>
        <end position="955"/>
    </location>
</feature>
<evidence type="ECO:0000256" key="1">
    <source>
        <dbReference type="ARBA" id="ARBA00004287"/>
    </source>
</evidence>
<dbReference type="Pfam" id="PF00787">
    <property type="entry name" value="PX"/>
    <property type="match status" value="1"/>
</dbReference>
<evidence type="ECO:0000256" key="5">
    <source>
        <dbReference type="ARBA" id="ARBA00022448"/>
    </source>
</evidence>
<evidence type="ECO:0000256" key="2">
    <source>
        <dbReference type="ARBA" id="ARBA00004496"/>
    </source>
</evidence>
<organism evidence="13 14">
    <name type="scientific">Euphydryas editha</name>
    <name type="common">Edith's checkerspot</name>
    <dbReference type="NCBI Taxonomy" id="104508"/>
    <lineage>
        <taxon>Eukaryota</taxon>
        <taxon>Metazoa</taxon>
        <taxon>Ecdysozoa</taxon>
        <taxon>Arthropoda</taxon>
        <taxon>Hexapoda</taxon>
        <taxon>Insecta</taxon>
        <taxon>Pterygota</taxon>
        <taxon>Neoptera</taxon>
        <taxon>Endopterygota</taxon>
        <taxon>Lepidoptera</taxon>
        <taxon>Glossata</taxon>
        <taxon>Ditrysia</taxon>
        <taxon>Papilionoidea</taxon>
        <taxon>Nymphalidae</taxon>
        <taxon>Nymphalinae</taxon>
        <taxon>Euphydryas</taxon>
    </lineage>
</organism>
<dbReference type="GO" id="GO:0010008">
    <property type="term" value="C:endosome membrane"/>
    <property type="evidence" value="ECO:0007669"/>
    <property type="project" value="TreeGrafter"/>
</dbReference>
<evidence type="ECO:0000256" key="8">
    <source>
        <dbReference type="ARBA" id="ARBA00022927"/>
    </source>
</evidence>
<keyword evidence="5" id="KW-0813">Transport</keyword>
<dbReference type="CDD" id="cd06859">
    <property type="entry name" value="PX_SNX1_2_like"/>
    <property type="match status" value="1"/>
</dbReference>
<dbReference type="FunFam" id="3.30.1520.10:FF:000016">
    <property type="entry name" value="Sorting nexin 2"/>
    <property type="match status" value="1"/>
</dbReference>
<dbReference type="SMART" id="SM00312">
    <property type="entry name" value="PX"/>
    <property type="match status" value="1"/>
</dbReference>
<evidence type="ECO:0000313" key="13">
    <source>
        <dbReference type="EMBL" id="CAH2089694.1"/>
    </source>
</evidence>
<dbReference type="InterPro" id="IPR001683">
    <property type="entry name" value="PX_dom"/>
</dbReference>
<dbReference type="Gene3D" id="3.30.1520.10">
    <property type="entry name" value="Phox-like domain"/>
    <property type="match status" value="1"/>
</dbReference>
<evidence type="ECO:0000256" key="4">
    <source>
        <dbReference type="ARBA" id="ARBA00010883"/>
    </source>
</evidence>
<evidence type="ECO:0000256" key="11">
    <source>
        <dbReference type="SAM" id="MobiDB-lite"/>
    </source>
</evidence>
<evidence type="ECO:0000256" key="7">
    <source>
        <dbReference type="ARBA" id="ARBA00022553"/>
    </source>
</evidence>
<evidence type="ECO:0000313" key="14">
    <source>
        <dbReference type="Proteomes" id="UP001153954"/>
    </source>
</evidence>
<gene>
    <name evidence="13" type="ORF">EEDITHA_LOCUS5723</name>
</gene>
<proteinExistence type="inferred from homology"/>
<dbReference type="GO" id="GO:0034498">
    <property type="term" value="P:early endosome to Golgi transport"/>
    <property type="evidence" value="ECO:0007669"/>
    <property type="project" value="TreeGrafter"/>
</dbReference>
<dbReference type="GO" id="GO:0098796">
    <property type="term" value="C:membrane protein complex"/>
    <property type="evidence" value="ECO:0007669"/>
    <property type="project" value="UniProtKB-ARBA"/>
</dbReference>
<dbReference type="FunFam" id="1.20.1270.60:FF:000022">
    <property type="entry name" value="Sorting nexin 3 protein"/>
    <property type="match status" value="1"/>
</dbReference>